<comment type="caution">
    <text evidence="5">The sequence shown here is derived from an EMBL/GenBank/DDBJ whole genome shotgun (WGS) entry which is preliminary data.</text>
</comment>
<dbReference type="Gene3D" id="1.20.930.60">
    <property type="match status" value="1"/>
</dbReference>
<dbReference type="InterPro" id="IPR036075">
    <property type="entry name" value="ARMT-1-like_metal-bd_sf"/>
</dbReference>
<accession>A0A6B0QZR5</accession>
<dbReference type="GO" id="GO:0008017">
    <property type="term" value="F:microtubule binding"/>
    <property type="evidence" value="ECO:0007669"/>
    <property type="project" value="TreeGrafter"/>
</dbReference>
<dbReference type="SUPFAM" id="SSF111321">
    <property type="entry name" value="AF1104-like"/>
    <property type="match status" value="1"/>
</dbReference>
<dbReference type="FunFam" id="1.20.930.60:FF:000001">
    <property type="entry name" value="protein-glutamate O-methyltransferase isoform X1"/>
    <property type="match status" value="1"/>
</dbReference>
<keyword evidence="6" id="KW-1185">Reference proteome</keyword>
<dbReference type="Pfam" id="PF01937">
    <property type="entry name" value="ARMT1-like_dom"/>
    <property type="match status" value="1"/>
</dbReference>
<dbReference type="Proteomes" id="UP000322234">
    <property type="component" value="Unassembled WGS sequence"/>
</dbReference>
<evidence type="ECO:0000313" key="6">
    <source>
        <dbReference type="Proteomes" id="UP000322234"/>
    </source>
</evidence>
<comment type="cofactor">
    <cofactor evidence="1">
        <name>Ni(2+)</name>
        <dbReference type="ChEBI" id="CHEBI:49786"/>
    </cofactor>
</comment>
<dbReference type="GO" id="GO:0005794">
    <property type="term" value="C:Golgi apparatus"/>
    <property type="evidence" value="ECO:0007669"/>
    <property type="project" value="TreeGrafter"/>
</dbReference>
<protein>
    <recommendedName>
        <fullName evidence="4">Damage-control phosphatase ARMT1-like metal-binding domain-containing protein</fullName>
    </recommendedName>
</protein>
<dbReference type="EMBL" id="VBQZ03000013">
    <property type="protein sequence ID" value="MXQ82472.1"/>
    <property type="molecule type" value="Genomic_DNA"/>
</dbReference>
<dbReference type="InterPro" id="IPR039139">
    <property type="entry name" value="CCDC170-like"/>
</dbReference>
<keyword evidence="2" id="KW-0533">Nickel</keyword>
<evidence type="ECO:0000256" key="1">
    <source>
        <dbReference type="ARBA" id="ARBA00001967"/>
    </source>
</evidence>
<dbReference type="PANTHER" id="PTHR18863:SF4">
    <property type="entry name" value="COILED-COIL DOMAIN-CONTAINING PROTEIN 170"/>
    <property type="match status" value="1"/>
</dbReference>
<evidence type="ECO:0000259" key="4">
    <source>
        <dbReference type="Pfam" id="PF01937"/>
    </source>
</evidence>
<gene>
    <name evidence="5" type="ORF">E5288_WYG009665</name>
</gene>
<reference evidence="5" key="1">
    <citation type="submission" date="2019-10" db="EMBL/GenBank/DDBJ databases">
        <title>The sequence and de novo assembly of the wild yak genome.</title>
        <authorList>
            <person name="Liu Y."/>
        </authorList>
    </citation>
    <scope>NUCLEOTIDE SEQUENCE [LARGE SCALE GENOMIC DNA]</scope>
    <source>
        <strain evidence="5">WY2019</strain>
    </source>
</reference>
<feature type="coiled-coil region" evidence="3">
    <location>
        <begin position="647"/>
        <end position="818"/>
    </location>
</feature>
<feature type="domain" description="Damage-control phosphatase ARMT1-like metal-binding" evidence="4">
    <location>
        <begin position="19"/>
        <end position="172"/>
    </location>
</feature>
<dbReference type="AlphaFoldDB" id="A0A6B0QZR5"/>
<feature type="coiled-coil region" evidence="3">
    <location>
        <begin position="541"/>
        <end position="578"/>
    </location>
</feature>
<keyword evidence="3" id="KW-0175">Coiled coil</keyword>
<dbReference type="GO" id="GO:0000226">
    <property type="term" value="P:microtubule cytoskeleton organization"/>
    <property type="evidence" value="ECO:0007669"/>
    <property type="project" value="TreeGrafter"/>
</dbReference>
<organism evidence="5 6">
    <name type="scientific">Bos mutus</name>
    <name type="common">wild yak</name>
    <dbReference type="NCBI Taxonomy" id="72004"/>
    <lineage>
        <taxon>Eukaryota</taxon>
        <taxon>Metazoa</taxon>
        <taxon>Chordata</taxon>
        <taxon>Craniata</taxon>
        <taxon>Vertebrata</taxon>
        <taxon>Euteleostomi</taxon>
        <taxon>Mammalia</taxon>
        <taxon>Eutheria</taxon>
        <taxon>Laurasiatheria</taxon>
        <taxon>Artiodactyla</taxon>
        <taxon>Ruminantia</taxon>
        <taxon>Pecora</taxon>
        <taxon>Bovidae</taxon>
        <taxon>Bovinae</taxon>
        <taxon>Bos</taxon>
    </lineage>
</organism>
<evidence type="ECO:0000313" key="5">
    <source>
        <dbReference type="EMBL" id="MXQ82472.1"/>
    </source>
</evidence>
<dbReference type="PANTHER" id="PTHR18863">
    <property type="entry name" value="TSEC-2-RELATED"/>
    <property type="match status" value="1"/>
</dbReference>
<dbReference type="InterPro" id="IPR002791">
    <property type="entry name" value="ARMT1-like_metal-bd"/>
</dbReference>
<feature type="coiled-coil region" evidence="3">
    <location>
        <begin position="396"/>
        <end position="444"/>
    </location>
</feature>
<proteinExistence type="predicted"/>
<sequence>MFQKLKDDSLLVSFAYLSVKDRSPQILTKAIDTLHRHKSEFFEKHGEKGLEAEKKAISLLSKLRNELQTDKPIVPLVEKFVDTDIWNQYLEYQQSLLNESDGKPRWFLSPWLFVECYMYRRIHEAIIQSPPIDDFDIFKELKDQNFFESQESIIALCTHLQELRKTIEDLDENQLKNEFFKVLQKAYDHLLEVPVTREQLNHYRNVAEAARSELAATLVKFESAQSELRELRSKMLSKEVSYQELKAEMESYKENNARKSSLLISLRDRVQELEEESAALSTSKIRTEITAQSAIKENQELKKKVVELDEKLQKCLKENEENKNQVSQNCRKHEEFLAQLRDCLDPEKNEKASDEDLILKLGELCKENAFVKGQIVALEETINVHEMEAKASRETIMRLASEVNREQKKAASYIEEKGQLSQDLLGAMEAKEALEREVKVFQERLLAGQRVWDASKQELSLLKRSSLELEKSLKASLEATAASQTELSSFREKIAALLRGSSGTLRPSEDAILERIREMGSQEESGKQMVSQLEAQISKLVEQLGNESQFHQKALQRAQKAENQLEALQGRLTHLEEELVSGGVLQDDLHFEKQKYLKFLDQLSEKMKLDQMAAELGFDMRLDVVLARTEQLVRLESNAVIENKTIAHNLQRKLKTQKERLESKELHMNFLRQKIAHLEQEKQVRSAVMVERDEANVTIRKLQKKVERLQKELSVCQELNTELKAKLADTSELKASAQLCFLIKTLEQTRAIEDLNKSRDKLEKMKEKAEKKLLSVKSELETTEHEAKENKERARNMLEVVTSEMKTLKKSLEEAGKRERQLMDFREVVSQMLGLNMMSLALPDYEIIKCLERLIHAHQHRFVPCACLKDETAKQDRPPQGHVQLLH</sequence>
<evidence type="ECO:0000256" key="2">
    <source>
        <dbReference type="ARBA" id="ARBA00022596"/>
    </source>
</evidence>
<name>A0A6B0QZR5_9CETA</name>
<feature type="coiled-coil region" evidence="3">
    <location>
        <begin position="214"/>
        <end position="325"/>
    </location>
</feature>
<evidence type="ECO:0000256" key="3">
    <source>
        <dbReference type="SAM" id="Coils"/>
    </source>
</evidence>